<feature type="transmembrane region" description="Helical" evidence="1">
    <location>
        <begin position="105"/>
        <end position="122"/>
    </location>
</feature>
<protein>
    <submittedName>
        <fullName evidence="2">DUF308 domain-containing protein</fullName>
    </submittedName>
</protein>
<accession>A0A7D5E9V2</accession>
<evidence type="ECO:0000313" key="2">
    <source>
        <dbReference type="EMBL" id="QLC51191.1"/>
    </source>
</evidence>
<dbReference type="EMBL" id="CP058215">
    <property type="protein sequence ID" value="QLC51191.1"/>
    <property type="molecule type" value="Genomic_DNA"/>
</dbReference>
<name>A0A7D5E9V2_9EURY</name>
<dbReference type="InterPro" id="IPR005325">
    <property type="entry name" value="DUF308_memb"/>
</dbReference>
<organism evidence="2 3">
    <name type="scientific">Methanolobus zinderi</name>
    <dbReference type="NCBI Taxonomy" id="536044"/>
    <lineage>
        <taxon>Archaea</taxon>
        <taxon>Methanobacteriati</taxon>
        <taxon>Methanobacteriota</taxon>
        <taxon>Stenosarchaea group</taxon>
        <taxon>Methanomicrobia</taxon>
        <taxon>Methanosarcinales</taxon>
        <taxon>Methanosarcinaceae</taxon>
        <taxon>Methanolobus</taxon>
    </lineage>
</organism>
<keyword evidence="3" id="KW-1185">Reference proteome</keyword>
<keyword evidence="1" id="KW-1133">Transmembrane helix</keyword>
<feature type="transmembrane region" description="Helical" evidence="1">
    <location>
        <begin position="15"/>
        <end position="37"/>
    </location>
</feature>
<dbReference type="Pfam" id="PF03729">
    <property type="entry name" value="DUF308"/>
    <property type="match status" value="2"/>
</dbReference>
<dbReference type="Proteomes" id="UP000509594">
    <property type="component" value="Chromosome"/>
</dbReference>
<dbReference type="AlphaFoldDB" id="A0A7D5E9V2"/>
<feature type="transmembrane region" description="Helical" evidence="1">
    <location>
        <begin position="44"/>
        <end position="63"/>
    </location>
</feature>
<gene>
    <name evidence="2" type="ORF">HWN40_02540</name>
</gene>
<dbReference type="KEGG" id="mzi:HWN40_02540"/>
<evidence type="ECO:0000256" key="1">
    <source>
        <dbReference type="SAM" id="Phobius"/>
    </source>
</evidence>
<feature type="transmembrane region" description="Helical" evidence="1">
    <location>
        <begin position="75"/>
        <end position="93"/>
    </location>
</feature>
<keyword evidence="1" id="KW-0472">Membrane</keyword>
<sequence length="148" mass="16191">MILGLLLLILTEATLSVIIFFIGIWWLIQGLILIFYAYLDRSRWIWKVAGGITGILAGLIVLISSSQPGSILPEILLFILGFMGMFIGATFIMGTFREAVGSKTFGVISIIIGVILVMNTLLGDQLTLWLIAGLLILEGIVAVFISYR</sequence>
<reference evidence="2 3" key="1">
    <citation type="submission" date="2020-06" db="EMBL/GenBank/DDBJ databases">
        <title>Methanolobus halotolerans sp. nov., isolated from a saline lake Tus in Siberia.</title>
        <authorList>
            <person name="Shen Y."/>
            <person name="Chen S.-C."/>
            <person name="Lai M.-C."/>
            <person name="Huang H.-H."/>
            <person name="Chiu H.-H."/>
            <person name="Tang S.-L."/>
            <person name="Rogozin D.Y."/>
            <person name="Degermendzhy A.G."/>
        </authorList>
    </citation>
    <scope>NUCLEOTIDE SEQUENCE [LARGE SCALE GENOMIC DNA]</scope>
    <source>
        <strain evidence="2 3">DSM 21339</strain>
    </source>
</reference>
<proteinExistence type="predicted"/>
<keyword evidence="1" id="KW-0812">Transmembrane</keyword>
<evidence type="ECO:0000313" key="3">
    <source>
        <dbReference type="Proteomes" id="UP000509594"/>
    </source>
</evidence>
<feature type="transmembrane region" description="Helical" evidence="1">
    <location>
        <begin position="128"/>
        <end position="147"/>
    </location>
</feature>